<dbReference type="SUPFAM" id="SSF47413">
    <property type="entry name" value="lambda repressor-like DNA-binding domains"/>
    <property type="match status" value="1"/>
</dbReference>
<dbReference type="AlphaFoldDB" id="A0A9J7BPS7"/>
<proteinExistence type="predicted"/>
<name>A0A9J7BPS7_9BACT</name>
<dbReference type="CDD" id="cd00093">
    <property type="entry name" value="HTH_XRE"/>
    <property type="match status" value="1"/>
</dbReference>
<protein>
    <submittedName>
        <fullName evidence="1">Uncharacterized protein</fullName>
    </submittedName>
</protein>
<accession>A0A9J7BPS7</accession>
<reference evidence="1" key="1">
    <citation type="submission" date="2021-04" db="EMBL/GenBank/DDBJ databases">
        <title>Phylogenetic analysis of Acidobacteriaceae.</title>
        <authorList>
            <person name="Qiu L."/>
            <person name="Zhang Q."/>
        </authorList>
    </citation>
    <scope>NUCLEOTIDE SEQUENCE</scope>
    <source>
        <strain evidence="1">DSM 25168</strain>
    </source>
</reference>
<keyword evidence="2" id="KW-1185">Reference proteome</keyword>
<dbReference type="EMBL" id="CP093313">
    <property type="protein sequence ID" value="UWZ84712.1"/>
    <property type="molecule type" value="Genomic_DNA"/>
</dbReference>
<dbReference type="KEGG" id="orp:MOP44_01965"/>
<sequence length="231" mass="25950">MNFSQMHEHLRLELLRRIQRGTLSVSLLARQTGYGQPHLSNFLGGKRQLSLEGLDRVLKAQQMTAADLVPSRPPPFEMEDLLHVPLVSHSTAMYEPQLRLAAVQKLLPVPAGLLSRAIARATVSRRAWHRFVAIQIPALDAPAMEPIVLADSVVFLDRHYNSLLQYRPARANLYAVRHDTRLKVRYADFQAGRLLLRPHNRAAPVDLLEPGPGESPGDLIVGRIVMVMNEF</sequence>
<dbReference type="InterPro" id="IPR010982">
    <property type="entry name" value="Lambda_DNA-bd_dom_sf"/>
</dbReference>
<evidence type="ECO:0000313" key="1">
    <source>
        <dbReference type="EMBL" id="UWZ84712.1"/>
    </source>
</evidence>
<evidence type="ECO:0000313" key="2">
    <source>
        <dbReference type="Proteomes" id="UP001059380"/>
    </source>
</evidence>
<dbReference type="RefSeq" id="WP_260794218.1">
    <property type="nucleotide sequence ID" value="NZ_CP093313.1"/>
</dbReference>
<organism evidence="1 2">
    <name type="scientific">Occallatibacter riparius</name>
    <dbReference type="NCBI Taxonomy" id="1002689"/>
    <lineage>
        <taxon>Bacteria</taxon>
        <taxon>Pseudomonadati</taxon>
        <taxon>Acidobacteriota</taxon>
        <taxon>Terriglobia</taxon>
        <taxon>Terriglobales</taxon>
        <taxon>Acidobacteriaceae</taxon>
        <taxon>Occallatibacter</taxon>
    </lineage>
</organism>
<dbReference type="GO" id="GO:0003677">
    <property type="term" value="F:DNA binding"/>
    <property type="evidence" value="ECO:0007669"/>
    <property type="project" value="InterPro"/>
</dbReference>
<dbReference type="Proteomes" id="UP001059380">
    <property type="component" value="Chromosome"/>
</dbReference>
<dbReference type="InterPro" id="IPR001387">
    <property type="entry name" value="Cro/C1-type_HTH"/>
</dbReference>
<gene>
    <name evidence="1" type="ORF">MOP44_01965</name>
</gene>